<sequence>MHRLCPQLRQRFVPFVTSFVNNSIDLESYAALDSRNSYKHIPDTIYPPDCRRLASQLTPRSPAFDPPRRPPAQALAHNSPSAPGRPLPHPLGNVCVIVGKHACLLRIRLCSAILFVTQSVSH</sequence>
<reference evidence="2" key="1">
    <citation type="submission" date="2020-11" db="EMBL/GenBank/DDBJ databases">
        <authorList>
            <person name="Tran Van P."/>
        </authorList>
    </citation>
    <scope>NUCLEOTIDE SEQUENCE</scope>
</reference>
<evidence type="ECO:0000313" key="2">
    <source>
        <dbReference type="EMBL" id="CAD7652849.1"/>
    </source>
</evidence>
<accession>A0A7R9M5T8</accession>
<dbReference type="AlphaFoldDB" id="A0A7R9M5T8"/>
<dbReference type="EMBL" id="CAJPVJ010005993">
    <property type="protein sequence ID" value="CAG2170036.1"/>
    <property type="molecule type" value="Genomic_DNA"/>
</dbReference>
<gene>
    <name evidence="2" type="ORF">ONB1V03_LOCUS9508</name>
</gene>
<name>A0A7R9M5T8_9ACAR</name>
<evidence type="ECO:0000256" key="1">
    <source>
        <dbReference type="SAM" id="MobiDB-lite"/>
    </source>
</evidence>
<dbReference type="EMBL" id="OC920818">
    <property type="protein sequence ID" value="CAD7652849.1"/>
    <property type="molecule type" value="Genomic_DNA"/>
</dbReference>
<dbReference type="OrthoDB" id="27483at2759"/>
<organism evidence="2">
    <name type="scientific">Oppiella nova</name>
    <dbReference type="NCBI Taxonomy" id="334625"/>
    <lineage>
        <taxon>Eukaryota</taxon>
        <taxon>Metazoa</taxon>
        <taxon>Ecdysozoa</taxon>
        <taxon>Arthropoda</taxon>
        <taxon>Chelicerata</taxon>
        <taxon>Arachnida</taxon>
        <taxon>Acari</taxon>
        <taxon>Acariformes</taxon>
        <taxon>Sarcoptiformes</taxon>
        <taxon>Oribatida</taxon>
        <taxon>Brachypylina</taxon>
        <taxon>Oppioidea</taxon>
        <taxon>Oppiidae</taxon>
        <taxon>Oppiella</taxon>
    </lineage>
</organism>
<evidence type="ECO:0000313" key="3">
    <source>
        <dbReference type="Proteomes" id="UP000728032"/>
    </source>
</evidence>
<proteinExistence type="predicted"/>
<feature type="region of interest" description="Disordered" evidence="1">
    <location>
        <begin position="57"/>
        <end position="85"/>
    </location>
</feature>
<keyword evidence="3" id="KW-1185">Reference proteome</keyword>
<protein>
    <submittedName>
        <fullName evidence="2">Uncharacterized protein</fullName>
    </submittedName>
</protein>
<dbReference type="Proteomes" id="UP000728032">
    <property type="component" value="Unassembled WGS sequence"/>
</dbReference>